<protein>
    <submittedName>
        <fullName evidence="2">Uncharacterized protein</fullName>
    </submittedName>
</protein>
<evidence type="ECO:0000256" key="1">
    <source>
        <dbReference type="SAM" id="Phobius"/>
    </source>
</evidence>
<feature type="transmembrane region" description="Helical" evidence="1">
    <location>
        <begin position="39"/>
        <end position="56"/>
    </location>
</feature>
<proteinExistence type="predicted"/>
<comment type="caution">
    <text evidence="2">The sequence shown here is derived from an EMBL/GenBank/DDBJ whole genome shotgun (WGS) entry which is preliminary data.</text>
</comment>
<reference evidence="2 3" key="1">
    <citation type="submission" date="2019-06" db="EMBL/GenBank/DDBJ databases">
        <title>Genome Sequence of the Brown Rot Fungal Pathogen Monilinia fructicola.</title>
        <authorList>
            <person name="De Miccolis Angelini R.M."/>
            <person name="Landi L."/>
            <person name="Abate D."/>
            <person name="Pollastro S."/>
            <person name="Romanazzi G."/>
            <person name="Faretra F."/>
        </authorList>
    </citation>
    <scope>NUCLEOTIDE SEQUENCE [LARGE SCALE GENOMIC DNA]</scope>
    <source>
        <strain evidence="2 3">Mfrc123</strain>
    </source>
</reference>
<accession>A0A5M9K5Q1</accession>
<keyword evidence="1" id="KW-0472">Membrane</keyword>
<dbReference type="EMBL" id="VICG01000001">
    <property type="protein sequence ID" value="KAA8577154.1"/>
    <property type="molecule type" value="Genomic_DNA"/>
</dbReference>
<feature type="transmembrane region" description="Helical" evidence="1">
    <location>
        <begin position="62"/>
        <end position="79"/>
    </location>
</feature>
<keyword evidence="1" id="KW-0812">Transmembrane</keyword>
<dbReference type="Proteomes" id="UP000322873">
    <property type="component" value="Unassembled WGS sequence"/>
</dbReference>
<gene>
    <name evidence="2" type="ORF">EYC84_007152</name>
</gene>
<keyword evidence="1" id="KW-1133">Transmembrane helix</keyword>
<organism evidence="2 3">
    <name type="scientific">Monilinia fructicola</name>
    <name type="common">Brown rot fungus</name>
    <name type="synonym">Ciboria fructicola</name>
    <dbReference type="NCBI Taxonomy" id="38448"/>
    <lineage>
        <taxon>Eukaryota</taxon>
        <taxon>Fungi</taxon>
        <taxon>Dikarya</taxon>
        <taxon>Ascomycota</taxon>
        <taxon>Pezizomycotina</taxon>
        <taxon>Leotiomycetes</taxon>
        <taxon>Helotiales</taxon>
        <taxon>Sclerotiniaceae</taxon>
        <taxon>Monilinia</taxon>
    </lineage>
</organism>
<evidence type="ECO:0000313" key="3">
    <source>
        <dbReference type="Proteomes" id="UP000322873"/>
    </source>
</evidence>
<feature type="transmembrane region" description="Helical" evidence="1">
    <location>
        <begin position="123"/>
        <end position="142"/>
    </location>
</feature>
<dbReference type="VEuPathDB" id="FungiDB:MFRU_021g01180"/>
<evidence type="ECO:0000313" key="2">
    <source>
        <dbReference type="EMBL" id="KAA8577154.1"/>
    </source>
</evidence>
<dbReference type="AlphaFoldDB" id="A0A5M9K5Q1"/>
<name>A0A5M9K5Q1_MONFR</name>
<sequence>MELHPSYPQSERLFLNLYSLSSYFFSLEYMRYSMNPVQAYSRIFLSIFAILLHFHIPRKYPLVAYFCILLNIFISVCDYKKQVRDGTASLLRSQRRDSWLYYPIWIYDCLGLLAGPNRSVADRFMAVMLAGYFAAVVFWFGADAFWDVVHALQDGFDGYLTD</sequence>
<keyword evidence="3" id="KW-1185">Reference proteome</keyword>